<evidence type="ECO:0000259" key="3">
    <source>
        <dbReference type="Pfam" id="PF05305"/>
    </source>
</evidence>
<proteinExistence type="predicted"/>
<evidence type="ECO:0000256" key="1">
    <source>
        <dbReference type="SAM" id="MobiDB-lite"/>
    </source>
</evidence>
<accession>A0A543JAQ7</accession>
<sequence>MRRSRLSLVTAGLALSALAVAGCGSPSDTAAPSTSRSSASSAPAPTTGSTPVTTSTTVPVPSAPGQTTGDKRAAYLAALSAAGISLTADGDAEVEVAQVVCEELAKGADRAELLSLLSSLGGPLTPAWAETMVSTAEKTYC</sequence>
<dbReference type="AlphaFoldDB" id="A0A543JAQ7"/>
<feature type="domain" description="DUF732" evidence="3">
    <location>
        <begin position="73"/>
        <end position="141"/>
    </location>
</feature>
<keyword evidence="5" id="KW-1185">Reference proteome</keyword>
<dbReference type="PROSITE" id="PS51257">
    <property type="entry name" value="PROKAR_LIPOPROTEIN"/>
    <property type="match status" value="1"/>
</dbReference>
<organism evidence="4 5">
    <name type="scientific">Saccharothrix saharensis</name>
    <dbReference type="NCBI Taxonomy" id="571190"/>
    <lineage>
        <taxon>Bacteria</taxon>
        <taxon>Bacillati</taxon>
        <taxon>Actinomycetota</taxon>
        <taxon>Actinomycetes</taxon>
        <taxon>Pseudonocardiales</taxon>
        <taxon>Pseudonocardiaceae</taxon>
        <taxon>Saccharothrix</taxon>
    </lineage>
</organism>
<reference evidence="4 5" key="1">
    <citation type="submission" date="2019-06" db="EMBL/GenBank/DDBJ databases">
        <title>Sequencing the genomes of 1000 actinobacteria strains.</title>
        <authorList>
            <person name="Klenk H.-P."/>
        </authorList>
    </citation>
    <scope>NUCLEOTIDE SEQUENCE [LARGE SCALE GENOMIC DNA]</scope>
    <source>
        <strain evidence="4 5">DSM 45456</strain>
    </source>
</reference>
<dbReference type="EMBL" id="VFPP01000001">
    <property type="protein sequence ID" value="TQM79920.1"/>
    <property type="molecule type" value="Genomic_DNA"/>
</dbReference>
<evidence type="ECO:0000313" key="5">
    <source>
        <dbReference type="Proteomes" id="UP000316628"/>
    </source>
</evidence>
<dbReference type="InterPro" id="IPR007969">
    <property type="entry name" value="DUF732"/>
</dbReference>
<feature type="signal peptide" evidence="2">
    <location>
        <begin position="1"/>
        <end position="21"/>
    </location>
</feature>
<keyword evidence="2" id="KW-0732">Signal</keyword>
<name>A0A543JAQ7_9PSEU</name>
<dbReference type="Pfam" id="PF05305">
    <property type="entry name" value="DUF732"/>
    <property type="match status" value="1"/>
</dbReference>
<gene>
    <name evidence="4" type="ORF">FHX81_2234</name>
</gene>
<comment type="caution">
    <text evidence="4">The sequence shown here is derived from an EMBL/GenBank/DDBJ whole genome shotgun (WGS) entry which is preliminary data.</text>
</comment>
<feature type="compositionally biased region" description="Low complexity" evidence="1">
    <location>
        <begin position="26"/>
        <end position="64"/>
    </location>
</feature>
<evidence type="ECO:0000256" key="2">
    <source>
        <dbReference type="SAM" id="SignalP"/>
    </source>
</evidence>
<dbReference type="Proteomes" id="UP000316628">
    <property type="component" value="Unassembled WGS sequence"/>
</dbReference>
<feature type="region of interest" description="Disordered" evidence="1">
    <location>
        <begin position="26"/>
        <end position="68"/>
    </location>
</feature>
<evidence type="ECO:0000313" key="4">
    <source>
        <dbReference type="EMBL" id="TQM79920.1"/>
    </source>
</evidence>
<protein>
    <submittedName>
        <fullName evidence="4">Uncharacterized protein DUF732</fullName>
    </submittedName>
</protein>
<feature type="chain" id="PRO_5039562850" evidence="2">
    <location>
        <begin position="22"/>
        <end position="141"/>
    </location>
</feature>